<proteinExistence type="predicted"/>
<dbReference type="Proteomes" id="UP001151699">
    <property type="component" value="Unassembled WGS sequence"/>
</dbReference>
<evidence type="ECO:0000313" key="1">
    <source>
        <dbReference type="EMBL" id="KAJ6631753.1"/>
    </source>
</evidence>
<evidence type="ECO:0000313" key="2">
    <source>
        <dbReference type="Proteomes" id="UP001151699"/>
    </source>
</evidence>
<gene>
    <name evidence="1" type="ORF">Bhyg_15732</name>
</gene>
<accession>A0A9Q0MJU8</accession>
<dbReference type="AlphaFoldDB" id="A0A9Q0MJU8"/>
<keyword evidence="2" id="KW-1185">Reference proteome</keyword>
<comment type="caution">
    <text evidence="1">The sequence shown here is derived from an EMBL/GenBank/DDBJ whole genome shotgun (WGS) entry which is preliminary data.</text>
</comment>
<name>A0A9Q0MJU8_9DIPT</name>
<protein>
    <submittedName>
        <fullName evidence="1">Uncharacterized protein</fullName>
    </submittedName>
</protein>
<sequence>MLILKLFVIKKMSHVTNYCSTEEFAASLDLLKRDLTSERFIRSHFTTKCKLPILYNTQLYKFKGLKGNHKGDKVFREDGLNYQAKIYAALVSCNSYMNASINECKIFDTRYFDYESEVTIQTSVFSGSLNESFEMFLTKAWENFACIFSFCASAIRLSDAASFQESNEVMKALQVSLESYESAIYCDFSIAGK</sequence>
<dbReference type="EMBL" id="WJQU01002657">
    <property type="protein sequence ID" value="KAJ6631753.1"/>
    <property type="molecule type" value="Genomic_DNA"/>
</dbReference>
<organism evidence="1 2">
    <name type="scientific">Pseudolycoriella hygida</name>
    <dbReference type="NCBI Taxonomy" id="35572"/>
    <lineage>
        <taxon>Eukaryota</taxon>
        <taxon>Metazoa</taxon>
        <taxon>Ecdysozoa</taxon>
        <taxon>Arthropoda</taxon>
        <taxon>Hexapoda</taxon>
        <taxon>Insecta</taxon>
        <taxon>Pterygota</taxon>
        <taxon>Neoptera</taxon>
        <taxon>Endopterygota</taxon>
        <taxon>Diptera</taxon>
        <taxon>Nematocera</taxon>
        <taxon>Sciaroidea</taxon>
        <taxon>Sciaridae</taxon>
        <taxon>Pseudolycoriella</taxon>
    </lineage>
</organism>
<reference evidence="1" key="1">
    <citation type="submission" date="2022-07" db="EMBL/GenBank/DDBJ databases">
        <authorList>
            <person name="Trinca V."/>
            <person name="Uliana J.V.C."/>
            <person name="Torres T.T."/>
            <person name="Ward R.J."/>
            <person name="Monesi N."/>
        </authorList>
    </citation>
    <scope>NUCLEOTIDE SEQUENCE</scope>
    <source>
        <strain evidence="1">HSMRA1968</strain>
        <tissue evidence="1">Whole embryos</tissue>
    </source>
</reference>